<dbReference type="EMBL" id="BMAO01003914">
    <property type="protein sequence ID" value="GFQ91020.1"/>
    <property type="molecule type" value="Genomic_DNA"/>
</dbReference>
<keyword evidence="1" id="KW-0511">Multifunctional enzyme</keyword>
<accession>A0A8X6J4C1</accession>
<dbReference type="InterPro" id="IPR041577">
    <property type="entry name" value="RT_RNaseH_2"/>
</dbReference>
<comment type="caution">
    <text evidence="3">The sequence shown here is derived from an EMBL/GenBank/DDBJ whole genome shotgun (WGS) entry which is preliminary data.</text>
</comment>
<dbReference type="AlphaFoldDB" id="A0A8X6J4C1"/>
<protein>
    <submittedName>
        <fullName evidence="3">Transposon Ty3-I Gag-Pol polyprotein</fullName>
    </submittedName>
</protein>
<dbReference type="GO" id="GO:0071897">
    <property type="term" value="P:DNA biosynthetic process"/>
    <property type="evidence" value="ECO:0007669"/>
    <property type="project" value="UniProtKB-ARBA"/>
</dbReference>
<gene>
    <name evidence="3" type="primary">TY3B-I_1343</name>
    <name evidence="3" type="ORF">TNCT_77231</name>
</gene>
<evidence type="ECO:0000259" key="2">
    <source>
        <dbReference type="Pfam" id="PF17919"/>
    </source>
</evidence>
<evidence type="ECO:0000256" key="1">
    <source>
        <dbReference type="ARBA" id="ARBA00023268"/>
    </source>
</evidence>
<evidence type="ECO:0000313" key="4">
    <source>
        <dbReference type="Proteomes" id="UP000887116"/>
    </source>
</evidence>
<evidence type="ECO:0000313" key="3">
    <source>
        <dbReference type="EMBL" id="GFQ91020.1"/>
    </source>
</evidence>
<dbReference type="OrthoDB" id="117296at2759"/>
<dbReference type="Proteomes" id="UP000887116">
    <property type="component" value="Unassembled WGS sequence"/>
</dbReference>
<organism evidence="3 4">
    <name type="scientific">Trichonephila clavata</name>
    <name type="common">Joro spider</name>
    <name type="synonym">Nephila clavata</name>
    <dbReference type="NCBI Taxonomy" id="2740835"/>
    <lineage>
        <taxon>Eukaryota</taxon>
        <taxon>Metazoa</taxon>
        <taxon>Ecdysozoa</taxon>
        <taxon>Arthropoda</taxon>
        <taxon>Chelicerata</taxon>
        <taxon>Arachnida</taxon>
        <taxon>Araneae</taxon>
        <taxon>Araneomorphae</taxon>
        <taxon>Entelegynae</taxon>
        <taxon>Araneoidea</taxon>
        <taxon>Nephilidae</taxon>
        <taxon>Trichonephila</taxon>
    </lineage>
</organism>
<name>A0A8X6J4C1_TRICU</name>
<keyword evidence="4" id="KW-1185">Reference proteome</keyword>
<dbReference type="InterPro" id="IPR050951">
    <property type="entry name" value="Retrovirus_Pol_polyprotein"/>
</dbReference>
<dbReference type="Gene3D" id="3.30.70.270">
    <property type="match status" value="1"/>
</dbReference>
<proteinExistence type="predicted"/>
<dbReference type="InterPro" id="IPR043128">
    <property type="entry name" value="Rev_trsase/Diguanyl_cyclase"/>
</dbReference>
<sequence length="186" mass="20955">MDRVIQVTQSIVRLIDDLLKKNAKFLWKTLQKESFSLLKKLLTSGPTLGHFLLNTETKIYFDASGYGIGAILLQIQVDRERPIANAPRFLTAAEKGCLAVIWAIDKFKTVPLQKTLRCCTGSPFFKDSSGSLARWALRLQENDVDITFKSDRKHLDVDSLSRKRLPEAVAKPSDETLSLAAIKNHR</sequence>
<dbReference type="PANTHER" id="PTHR37984:SF5">
    <property type="entry name" value="PROTEIN NYNRIN-LIKE"/>
    <property type="match status" value="1"/>
</dbReference>
<feature type="domain" description="Reverse transcriptase/retrotransposon-derived protein RNase H-like" evidence="2">
    <location>
        <begin position="27"/>
        <end position="110"/>
    </location>
</feature>
<reference evidence="3" key="1">
    <citation type="submission" date="2020-07" db="EMBL/GenBank/DDBJ databases">
        <title>Multicomponent nature underlies the extraordinary mechanical properties of spider dragline silk.</title>
        <authorList>
            <person name="Kono N."/>
            <person name="Nakamura H."/>
            <person name="Mori M."/>
            <person name="Yoshida Y."/>
            <person name="Ohtoshi R."/>
            <person name="Malay A.D."/>
            <person name="Moran D.A.P."/>
            <person name="Tomita M."/>
            <person name="Numata K."/>
            <person name="Arakawa K."/>
        </authorList>
    </citation>
    <scope>NUCLEOTIDE SEQUENCE</scope>
</reference>
<dbReference type="InterPro" id="IPR043502">
    <property type="entry name" value="DNA/RNA_pol_sf"/>
</dbReference>
<dbReference type="PANTHER" id="PTHR37984">
    <property type="entry name" value="PROTEIN CBG26694"/>
    <property type="match status" value="1"/>
</dbReference>
<dbReference type="Pfam" id="PF17919">
    <property type="entry name" value="RT_RNaseH_2"/>
    <property type="match status" value="1"/>
</dbReference>
<dbReference type="SUPFAM" id="SSF56672">
    <property type="entry name" value="DNA/RNA polymerases"/>
    <property type="match status" value="1"/>
</dbReference>
<dbReference type="GO" id="GO:0003824">
    <property type="term" value="F:catalytic activity"/>
    <property type="evidence" value="ECO:0007669"/>
    <property type="project" value="UniProtKB-KW"/>
</dbReference>